<accession>A0A9N9YZD5</accession>
<organism evidence="2 3">
    <name type="scientific">Clonostachys solani</name>
    <dbReference type="NCBI Taxonomy" id="160281"/>
    <lineage>
        <taxon>Eukaryota</taxon>
        <taxon>Fungi</taxon>
        <taxon>Dikarya</taxon>
        <taxon>Ascomycota</taxon>
        <taxon>Pezizomycotina</taxon>
        <taxon>Sordariomycetes</taxon>
        <taxon>Hypocreomycetidae</taxon>
        <taxon>Hypocreales</taxon>
        <taxon>Bionectriaceae</taxon>
        <taxon>Clonostachys</taxon>
    </lineage>
</organism>
<name>A0A9N9YZD5_9HYPO</name>
<gene>
    <name evidence="2" type="ORF">CSOL1703_00011944</name>
</gene>
<reference evidence="2" key="1">
    <citation type="submission" date="2021-10" db="EMBL/GenBank/DDBJ databases">
        <authorList>
            <person name="Piombo E."/>
        </authorList>
    </citation>
    <scope>NUCLEOTIDE SEQUENCE</scope>
</reference>
<proteinExistence type="predicted"/>
<dbReference type="AlphaFoldDB" id="A0A9N9YZD5"/>
<evidence type="ECO:0000313" key="3">
    <source>
        <dbReference type="Proteomes" id="UP000775872"/>
    </source>
</evidence>
<protein>
    <submittedName>
        <fullName evidence="2">Uncharacterized protein</fullName>
    </submittedName>
</protein>
<feature type="region of interest" description="Disordered" evidence="1">
    <location>
        <begin position="1"/>
        <end position="25"/>
    </location>
</feature>
<dbReference type="Proteomes" id="UP000775872">
    <property type="component" value="Unassembled WGS sequence"/>
</dbReference>
<keyword evidence="3" id="KW-1185">Reference proteome</keyword>
<sequence>MKTGSTIVSTPGRASGSGSVQVLGKGPLSRSLRSVELNLIPPIMSSMTRASLQLDQPRRVFQHATKALLEVGGLVHVVGQAVHLVDEAHVADEVPFEGLPLGGQGPLPAAHDEEEGEAPACPRGLVALAHLLEHLLA</sequence>
<evidence type="ECO:0000313" key="2">
    <source>
        <dbReference type="EMBL" id="CAH0046215.1"/>
    </source>
</evidence>
<dbReference type="EMBL" id="CABFOC020000014">
    <property type="protein sequence ID" value="CAH0046215.1"/>
    <property type="molecule type" value="Genomic_DNA"/>
</dbReference>
<comment type="caution">
    <text evidence="2">The sequence shown here is derived from an EMBL/GenBank/DDBJ whole genome shotgun (WGS) entry which is preliminary data.</text>
</comment>
<evidence type="ECO:0000256" key="1">
    <source>
        <dbReference type="SAM" id="MobiDB-lite"/>
    </source>
</evidence>